<protein>
    <recommendedName>
        <fullName evidence="14">Large envelope protein</fullName>
    </recommendedName>
</protein>
<evidence type="ECO:0000256" key="9">
    <source>
        <dbReference type="ARBA" id="ARBA00022989"/>
    </source>
</evidence>
<proteinExistence type="evidence at transcript level"/>
<evidence type="ECO:0000256" key="4">
    <source>
        <dbReference type="ARBA" id="ARBA00022595"/>
    </source>
</evidence>
<organismHost>
    <name type="scientific">Homo sapiens</name>
    <name type="common">Human</name>
    <dbReference type="NCBI Taxonomy" id="9606"/>
</organismHost>
<evidence type="ECO:0000256" key="14">
    <source>
        <dbReference type="RuleBase" id="RU003356"/>
    </source>
</evidence>
<keyword evidence="7" id="KW-1161">Viral attachment to host cell</keyword>
<sequence>MFCIYWNYTIKAYYICESLLTFGLLWAHPIPGRLINNFNMGQSYGTDKTPDSAKKVLAPLAQAPGDWAMALGWWQLGGGGSSKGVSLTDPHTHGDLMNPGEAIPLGDGAIPPQFPPRRHPITKKRKRPRLSFTTPSPTQEALGPTLYRQPIPTVTIAPTSKPTTAPQQPLPSSTMGNITSGAAPGFLGALPVVFFLWTKIQETMQRLDWWWTSLSSPACLTGSNGQSLQLPISPHSPTDCPGHCPGYRWMCLRRFIIFLCILLLLGILSLAFLDSQGILCGGCKNGACNCTSSGGECLGCCSMEASPTPSPWAFAKLLWALVSHHFSWLSSLASYVTFFVANFKIFFVLLIWMMWSWGLSMSAIWQLLFILFTSYSFMSAYM</sequence>
<organismHost>
    <name type="scientific">Pan troglodytes</name>
    <name type="common">Chimpanzee</name>
    <dbReference type="NCBI Taxonomy" id="9598"/>
</organismHost>
<feature type="region of interest" description="Disordered" evidence="15">
    <location>
        <begin position="115"/>
        <end position="144"/>
    </location>
</feature>
<keyword evidence="5 16" id="KW-0812">Transmembrane</keyword>
<evidence type="ECO:0000256" key="3">
    <source>
        <dbReference type="ARBA" id="ARBA00022581"/>
    </source>
</evidence>
<dbReference type="Pfam" id="PF00695">
    <property type="entry name" value="vMSA"/>
    <property type="match status" value="1"/>
</dbReference>
<evidence type="ECO:0000256" key="8">
    <source>
        <dbReference type="ARBA" id="ARBA00022844"/>
    </source>
</evidence>
<evidence type="ECO:0000256" key="1">
    <source>
        <dbReference type="ARBA" id="ARBA00004182"/>
    </source>
</evidence>
<reference evidence="17" key="2">
    <citation type="submission" date="2021-04" db="EMBL/GenBank/DDBJ databases">
        <authorList>
            <person name="Chen X."/>
            <person name="Shi M."/>
            <person name="Wu W."/>
        </authorList>
    </citation>
    <scope>NUCLEOTIDE SEQUENCE</scope>
    <source>
        <strain evidence="17">Cxx16</strain>
    </source>
</reference>
<evidence type="ECO:0000256" key="13">
    <source>
        <dbReference type="ARBA" id="ARBA00023296"/>
    </source>
</evidence>
<comment type="subcellular location">
    <subcellularLocation>
        <location evidence="1">Virion membrane</location>
    </subcellularLocation>
</comment>
<keyword evidence="13" id="KW-1160">Virus entry into host cell</keyword>
<dbReference type="GO" id="GO:0019062">
    <property type="term" value="P:virion attachment to host cell"/>
    <property type="evidence" value="ECO:0007669"/>
    <property type="project" value="UniProtKB-KW"/>
</dbReference>
<dbReference type="EMBL" id="MZ244221">
    <property type="protein sequence ID" value="QWY26511.1"/>
    <property type="molecule type" value="mRNA"/>
</dbReference>
<evidence type="ECO:0000313" key="17">
    <source>
        <dbReference type="EMBL" id="QWY26511.1"/>
    </source>
</evidence>
<evidence type="ECO:0000256" key="12">
    <source>
        <dbReference type="ARBA" id="ARBA00023288"/>
    </source>
</evidence>
<keyword evidence="8" id="KW-0946">Virion</keyword>
<accession>A0A8F3CIN3</accession>
<reference evidence="17" key="1">
    <citation type="journal article" date="2021" name="Viruses">
        <title>Discovery and Characterization of Actively Replicating DNA and Retro-Transcribing Viruses in Lower Vertebrate Hosts Based on RNA Sequencing.</title>
        <authorList>
            <person name="Chen X.X."/>
            <person name="Wu W.C."/>
            <person name="Shi M."/>
        </authorList>
    </citation>
    <scope>NUCLEOTIDE SEQUENCE</scope>
    <source>
        <strain evidence="17">Cxx16</strain>
    </source>
</reference>
<name>A0A8F3CIN3_HBV</name>
<evidence type="ECO:0000256" key="2">
    <source>
        <dbReference type="ARBA" id="ARBA00022506"/>
    </source>
</evidence>
<organism evidence="17">
    <name type="scientific">Hepatitis B virus</name>
    <name type="common">HBV</name>
    <dbReference type="NCBI Taxonomy" id="10407"/>
    <lineage>
        <taxon>Viruses</taxon>
        <taxon>Riboviria</taxon>
        <taxon>Pararnavirae</taxon>
        <taxon>Artverviricota</taxon>
        <taxon>Revtraviricetes</taxon>
        <taxon>Blubervirales</taxon>
        <taxon>Hepadnaviridae</taxon>
        <taxon>Orthohepadnavirus</taxon>
        <taxon>Orthohepadnavirus hominoidei</taxon>
    </lineage>
</organism>
<keyword evidence="3" id="KW-0945">Host-virus interaction</keyword>
<keyword evidence="9 16" id="KW-1133">Transmembrane helix</keyword>
<evidence type="ECO:0000256" key="15">
    <source>
        <dbReference type="SAM" id="MobiDB-lite"/>
    </source>
</evidence>
<evidence type="ECO:0000256" key="11">
    <source>
        <dbReference type="ARBA" id="ARBA00023180"/>
    </source>
</evidence>
<feature type="transmembrane region" description="Helical" evidence="16">
    <location>
        <begin position="255"/>
        <end position="273"/>
    </location>
</feature>
<keyword evidence="4" id="KW-1162">Viral penetration into host cytoplasm</keyword>
<dbReference type="GO" id="GO:0046718">
    <property type="term" value="P:symbiont entry into host cell"/>
    <property type="evidence" value="ECO:0007669"/>
    <property type="project" value="UniProtKB-KW"/>
</dbReference>
<keyword evidence="10 16" id="KW-0472">Membrane</keyword>
<feature type="transmembrane region" description="Helical" evidence="16">
    <location>
        <begin position="178"/>
        <end position="197"/>
    </location>
</feature>
<feature type="transmembrane region" description="Helical" evidence="16">
    <location>
        <begin position="312"/>
        <end position="329"/>
    </location>
</feature>
<evidence type="ECO:0000256" key="6">
    <source>
        <dbReference type="ARBA" id="ARBA00022707"/>
    </source>
</evidence>
<feature type="transmembrane region" description="Helical" evidence="16">
    <location>
        <begin position="336"/>
        <end position="357"/>
    </location>
</feature>
<evidence type="ECO:0000256" key="10">
    <source>
        <dbReference type="ARBA" id="ARBA00023136"/>
    </source>
</evidence>
<evidence type="ECO:0000256" key="7">
    <source>
        <dbReference type="ARBA" id="ARBA00022804"/>
    </source>
</evidence>
<keyword evidence="2" id="KW-1168">Fusion of virus membrane with host membrane</keyword>
<keyword evidence="12" id="KW-0449">Lipoprotein</keyword>
<dbReference type="GO" id="GO:0039663">
    <property type="term" value="P:membrane fusion involved in viral entry into host cell"/>
    <property type="evidence" value="ECO:0007669"/>
    <property type="project" value="UniProtKB-KW"/>
</dbReference>
<evidence type="ECO:0000256" key="16">
    <source>
        <dbReference type="SAM" id="Phobius"/>
    </source>
</evidence>
<dbReference type="GO" id="GO:0055036">
    <property type="term" value="C:virion membrane"/>
    <property type="evidence" value="ECO:0007669"/>
    <property type="project" value="UniProtKB-SubCell"/>
</dbReference>
<dbReference type="InterPro" id="IPR000349">
    <property type="entry name" value="HBV_HBSAG"/>
</dbReference>
<keyword evidence="6" id="KW-0519">Myristate</keyword>
<keyword evidence="11" id="KW-0325">Glycoprotein</keyword>
<evidence type="ECO:0000256" key="5">
    <source>
        <dbReference type="ARBA" id="ARBA00022692"/>
    </source>
</evidence>
<feature type="compositionally biased region" description="Basic residues" evidence="15">
    <location>
        <begin position="116"/>
        <end position="129"/>
    </location>
</feature>